<dbReference type="PANTHER" id="PTHR46589">
    <property type="entry name" value="APOPTOTIC CHROMATIN CONDENSATION INDUCER IN THE NUCLEUS"/>
    <property type="match status" value="1"/>
</dbReference>
<dbReference type="Pfam" id="PF16294">
    <property type="entry name" value="RSB_motif"/>
    <property type="match status" value="1"/>
</dbReference>
<dbReference type="CDD" id="cd12432">
    <property type="entry name" value="RRM_ACINU"/>
    <property type="match status" value="1"/>
</dbReference>
<dbReference type="EMBL" id="JBJJXI010000157">
    <property type="protein sequence ID" value="KAL3385416.1"/>
    <property type="molecule type" value="Genomic_DNA"/>
</dbReference>
<dbReference type="SUPFAM" id="SSF54928">
    <property type="entry name" value="RNA-binding domain, RBD"/>
    <property type="match status" value="1"/>
</dbReference>
<reference evidence="5 6" key="1">
    <citation type="journal article" date="2024" name="bioRxiv">
        <title>A reference genome for Trichogramma kaykai: A tiny desert-dwelling parasitoid wasp with competing sex-ratio distorters.</title>
        <authorList>
            <person name="Culotta J."/>
            <person name="Lindsey A.R."/>
        </authorList>
    </citation>
    <scope>NUCLEOTIDE SEQUENCE [LARGE SCALE GENOMIC DNA]</scope>
    <source>
        <strain evidence="5 6">KSX58</strain>
    </source>
</reference>
<feature type="region of interest" description="Disordered" evidence="3">
    <location>
        <begin position="394"/>
        <end position="435"/>
    </location>
</feature>
<keyword evidence="1 2" id="KW-0694">RNA-binding</keyword>
<sequence>MRRKSERNKAKAAVEKVVETVTPRRTTRRRARVSPSPDKEVVKESAPVVDDNNDITNIEQSNDVEGTQSNVTSSELIKSVLGAKEEDGNGSVWKVARADASPGEIQKLKLCRQRNTSETSESSTPSKKKSNKWQDSGESIAEEVESADERVAALEKVAISQKADDSSSVNQVQEPKEEVSDYKENLPETTSVNLSDDQTNIDQQADSKENLPETTTISSLNSEQPSNSEEYQTLTNTQEDPSLYSRDIVADCVENETVLNQGEKQQEDSNLPSELENKTCESQQPTDINLNENSYKVVAEQANEESIQESVSPDNDINQENNEVSQVNKKYDIEIIQQNEKVEEESPNAEEPLIYDENTTEDISLKNDNNSENEVFNSENNAESICIDTENCLIEESKEDEEEEGEIKDEVENEQSPHNHKKWSTNKNSLRTERNAISYETHLEISESTMDKEDILEITDKSDDLSASLIASKPAKVSLKRSFNSRIPQDSENNTEDNSVKQVSETNQNKENHADNDQPDQKSTTKRRRWGTTTIAAGVAPAFSISTDSLKALVPGAKPVSLNEVRLTKDDEERVTNKRKKEIIDNEEETDLTTNSEITKKDQKTDNLTASRRKISIIKETPRPASPSTAEAQATNILLIKNLVRPFTLNQIKELLSRTGTIVENGFWMDRIKSKCYVEYKNEDQAFETRQALHGISWPLSNPKKLIVEYANKEDMEKAWASTVDQPLVRKTEQSVANETWKQDTWDREERNQTINKITVIREWDLGKEDGLLEKKEKERERKEIEKKKRQRSPSPTHEVHLPAPARKFKKKEEEPPTAKLLDDLFRKTKTTPCIYWLPLTNEQIMVKEELRRQHMAEHARRVEEIRRVERGRDSRRRSRPRK</sequence>
<feature type="region of interest" description="Disordered" evidence="3">
    <location>
        <begin position="477"/>
        <end position="529"/>
    </location>
</feature>
<feature type="compositionally biased region" description="Low complexity" evidence="3">
    <location>
        <begin position="367"/>
        <end position="382"/>
    </location>
</feature>
<comment type="caution">
    <text evidence="5">The sequence shown here is derived from an EMBL/GenBank/DDBJ whole genome shotgun (WGS) entry which is preliminary data.</text>
</comment>
<feature type="region of interest" description="Disordered" evidence="3">
    <location>
        <begin position="23"/>
        <end position="72"/>
    </location>
</feature>
<feature type="compositionally biased region" description="Polar residues" evidence="3">
    <location>
        <begin position="212"/>
        <end position="240"/>
    </location>
</feature>
<feature type="region of interest" description="Disordered" evidence="3">
    <location>
        <begin position="260"/>
        <end position="325"/>
    </location>
</feature>
<dbReference type="InterPro" id="IPR032552">
    <property type="entry name" value="RSB_motif"/>
</dbReference>
<feature type="compositionally biased region" description="Basic and acidic residues" evidence="3">
    <location>
        <begin position="775"/>
        <end position="787"/>
    </location>
</feature>
<feature type="domain" description="RRM" evidence="4">
    <location>
        <begin position="636"/>
        <end position="713"/>
    </location>
</feature>
<feature type="compositionally biased region" description="Polar residues" evidence="3">
    <location>
        <begin position="308"/>
        <end position="325"/>
    </location>
</feature>
<dbReference type="AlphaFoldDB" id="A0ABD2VXI0"/>
<dbReference type="GO" id="GO:0003723">
    <property type="term" value="F:RNA binding"/>
    <property type="evidence" value="ECO:0007669"/>
    <property type="project" value="UniProtKB-UniRule"/>
</dbReference>
<dbReference type="Proteomes" id="UP001627154">
    <property type="component" value="Unassembled WGS sequence"/>
</dbReference>
<proteinExistence type="predicted"/>
<feature type="region of interest" description="Disordered" evidence="3">
    <location>
        <begin position="104"/>
        <end position="243"/>
    </location>
</feature>
<accession>A0ABD2VXI0</accession>
<dbReference type="PROSITE" id="PS50102">
    <property type="entry name" value="RRM"/>
    <property type="match status" value="1"/>
</dbReference>
<evidence type="ECO:0000256" key="2">
    <source>
        <dbReference type="PROSITE-ProRule" id="PRU00176"/>
    </source>
</evidence>
<evidence type="ECO:0000256" key="3">
    <source>
        <dbReference type="SAM" id="MobiDB-lite"/>
    </source>
</evidence>
<evidence type="ECO:0000256" key="1">
    <source>
        <dbReference type="ARBA" id="ARBA00022884"/>
    </source>
</evidence>
<feature type="compositionally biased region" description="Polar residues" evidence="3">
    <location>
        <begin position="187"/>
        <end position="204"/>
    </location>
</feature>
<dbReference type="InterPro" id="IPR034257">
    <property type="entry name" value="Acinus_RRM"/>
</dbReference>
<feature type="compositionally biased region" description="Polar residues" evidence="3">
    <location>
        <begin position="260"/>
        <end position="272"/>
    </location>
</feature>
<feature type="compositionally biased region" description="Low complexity" evidence="3">
    <location>
        <begin position="116"/>
        <end position="125"/>
    </location>
</feature>
<dbReference type="InterPro" id="IPR012677">
    <property type="entry name" value="Nucleotide-bd_a/b_plait_sf"/>
</dbReference>
<gene>
    <name evidence="5" type="ORF">TKK_018987</name>
</gene>
<feature type="region of interest" description="Disordered" evidence="3">
    <location>
        <begin position="339"/>
        <end position="382"/>
    </location>
</feature>
<keyword evidence="6" id="KW-1185">Reference proteome</keyword>
<name>A0ABD2VXI0_9HYME</name>
<dbReference type="Gene3D" id="3.30.70.330">
    <property type="match status" value="1"/>
</dbReference>
<dbReference type="InterPro" id="IPR052793">
    <property type="entry name" value="EJC-associated_protein"/>
</dbReference>
<feature type="compositionally biased region" description="Polar residues" evidence="3">
    <location>
        <begin position="481"/>
        <end position="507"/>
    </location>
</feature>
<feature type="compositionally biased region" description="Basic and acidic residues" evidence="3">
    <location>
        <begin position="508"/>
        <end position="520"/>
    </location>
</feature>
<feature type="region of interest" description="Disordered" evidence="3">
    <location>
        <begin position="775"/>
        <end position="817"/>
    </location>
</feature>
<evidence type="ECO:0000313" key="5">
    <source>
        <dbReference type="EMBL" id="KAL3385416.1"/>
    </source>
</evidence>
<dbReference type="InterPro" id="IPR000504">
    <property type="entry name" value="RRM_dom"/>
</dbReference>
<protein>
    <recommendedName>
        <fullName evidence="4">RRM domain-containing protein</fullName>
    </recommendedName>
</protein>
<dbReference type="PANTHER" id="PTHR46589:SF1">
    <property type="entry name" value="APOPTOTIC CHROMATIN CONDENSATION INDUCER IN THE NUCLEUS"/>
    <property type="match status" value="1"/>
</dbReference>
<organism evidence="5 6">
    <name type="scientific">Trichogramma kaykai</name>
    <dbReference type="NCBI Taxonomy" id="54128"/>
    <lineage>
        <taxon>Eukaryota</taxon>
        <taxon>Metazoa</taxon>
        <taxon>Ecdysozoa</taxon>
        <taxon>Arthropoda</taxon>
        <taxon>Hexapoda</taxon>
        <taxon>Insecta</taxon>
        <taxon>Pterygota</taxon>
        <taxon>Neoptera</taxon>
        <taxon>Endopterygota</taxon>
        <taxon>Hymenoptera</taxon>
        <taxon>Apocrita</taxon>
        <taxon>Proctotrupomorpha</taxon>
        <taxon>Chalcidoidea</taxon>
        <taxon>Trichogrammatidae</taxon>
        <taxon>Trichogramma</taxon>
    </lineage>
</organism>
<feature type="compositionally biased region" description="Polar residues" evidence="3">
    <location>
        <begin position="280"/>
        <end position="294"/>
    </location>
</feature>
<feature type="compositionally biased region" description="Polar residues" evidence="3">
    <location>
        <begin position="54"/>
        <end position="72"/>
    </location>
</feature>
<evidence type="ECO:0000259" key="4">
    <source>
        <dbReference type="PROSITE" id="PS50102"/>
    </source>
</evidence>
<feature type="compositionally biased region" description="Basic and acidic residues" evidence="3">
    <location>
        <begin position="174"/>
        <end position="186"/>
    </location>
</feature>
<evidence type="ECO:0000313" key="6">
    <source>
        <dbReference type="Proteomes" id="UP001627154"/>
    </source>
</evidence>
<feature type="compositionally biased region" description="Acidic residues" evidence="3">
    <location>
        <begin position="397"/>
        <end position="413"/>
    </location>
</feature>
<dbReference type="InterPro" id="IPR035979">
    <property type="entry name" value="RBD_domain_sf"/>
</dbReference>